<dbReference type="InterPro" id="IPR052161">
    <property type="entry name" value="Mycobact_Acyl-CoA_DH"/>
</dbReference>
<proteinExistence type="predicted"/>
<dbReference type="PANTHER" id="PTHR43292:SF3">
    <property type="entry name" value="ACYL-COA DEHYDROGENASE FADE29"/>
    <property type="match status" value="1"/>
</dbReference>
<dbReference type="InterPro" id="IPR009100">
    <property type="entry name" value="AcylCoA_DH/oxidase_NM_dom_sf"/>
</dbReference>
<sequence length="90" mass="9847">LLVRTSTEGKPQAGISFLLLDMATPGITVKPIISLAGEHELNQVFFDDVRVPKANRLGAENDGWSVAKYLLTFERGGKYTPGLKPLLDHL</sequence>
<dbReference type="PANTHER" id="PTHR43292">
    <property type="entry name" value="ACYL-COA DEHYDROGENASE"/>
    <property type="match status" value="1"/>
</dbReference>
<comment type="caution">
    <text evidence="2">The sequence shown here is derived from an EMBL/GenBank/DDBJ whole genome shotgun (WGS) entry which is preliminary data.</text>
</comment>
<keyword evidence="1" id="KW-0560">Oxidoreductase</keyword>
<evidence type="ECO:0000256" key="1">
    <source>
        <dbReference type="ARBA" id="ARBA00023002"/>
    </source>
</evidence>
<dbReference type="Proteomes" id="UP000474061">
    <property type="component" value="Unassembled WGS sequence"/>
</dbReference>
<dbReference type="AlphaFoldDB" id="A0A9Q4MHY4"/>
<dbReference type="InterPro" id="IPR046373">
    <property type="entry name" value="Acyl-CoA_Oxase/DH_mid-dom_sf"/>
</dbReference>
<dbReference type="Gene3D" id="2.40.110.10">
    <property type="entry name" value="Butyryl-CoA Dehydrogenase, subunit A, domain 2"/>
    <property type="match status" value="1"/>
</dbReference>
<reference evidence="2" key="1">
    <citation type="submission" date="2019-05" db="EMBL/GenBank/DDBJ databases">
        <authorList>
            <person name="Castillo A."/>
            <person name="Giampetruzzi A."/>
            <person name="Landa B."/>
            <person name="Saponari M."/>
            <person name="Almeida R.P.P."/>
            <person name="Moralejo E."/>
            <person name="Marco-Noales E."/>
            <person name="Velasco-Amo M.P."/>
            <person name="Roman-Ecija M."/>
            <person name="Navarro I."/>
            <person name="Monterde A."/>
            <person name="Barbe S."/>
        </authorList>
    </citation>
    <scope>NUCLEOTIDE SEQUENCE</scope>
    <source>
        <strain evidence="2">XYL1981</strain>
    </source>
</reference>
<accession>A0A9Q4MHY4</accession>
<organism evidence="2 3">
    <name type="scientific">Xylella fastidiosa subsp. multiplex</name>
    <dbReference type="NCBI Taxonomy" id="644357"/>
    <lineage>
        <taxon>Bacteria</taxon>
        <taxon>Pseudomonadati</taxon>
        <taxon>Pseudomonadota</taxon>
        <taxon>Gammaproteobacteria</taxon>
        <taxon>Lysobacterales</taxon>
        <taxon>Lysobacteraceae</taxon>
        <taxon>Xylella</taxon>
    </lineage>
</organism>
<feature type="non-terminal residue" evidence="2">
    <location>
        <position position="90"/>
    </location>
</feature>
<dbReference type="EMBL" id="VDCJ01000166">
    <property type="protein sequence ID" value="MRU22671.1"/>
    <property type="molecule type" value="Genomic_DNA"/>
</dbReference>
<dbReference type="GO" id="GO:0016627">
    <property type="term" value="F:oxidoreductase activity, acting on the CH-CH group of donors"/>
    <property type="evidence" value="ECO:0007669"/>
    <property type="project" value="InterPro"/>
</dbReference>
<evidence type="ECO:0000313" key="3">
    <source>
        <dbReference type="Proteomes" id="UP000474061"/>
    </source>
</evidence>
<name>A0A9Q4MHY4_XYLFS</name>
<gene>
    <name evidence="2" type="ORF">FG476_00710</name>
</gene>
<reference evidence="2" key="2">
    <citation type="journal article" date="2020" name="Appl. Environ. Microbiol.">
        <title>Multiple intercontinental introductions associated with the emergence of a plant pathogen in Europe.</title>
        <authorList>
            <person name="Landa B.B."/>
            <person name="Castillo A.I."/>
            <person name="Giampetruzzi A."/>
            <person name="Kahn A."/>
            <person name="Roman-Ecija M."/>
            <person name="Velasco-Amo M.P."/>
            <person name="Navas-Cortes J.A."/>
            <person name="Marco-Noales E."/>
            <person name="Barbe S."/>
            <person name="Moralejo E."/>
            <person name="Coletta-Filho H.D."/>
            <person name="Saldarelli P."/>
            <person name="Saponari M."/>
            <person name="Almeida R.P.P."/>
        </authorList>
    </citation>
    <scope>NUCLEOTIDE SEQUENCE</scope>
    <source>
        <strain evidence="2">XYL1981</strain>
    </source>
</reference>
<protein>
    <submittedName>
        <fullName evidence="2">Acyl-CoA dehydrogenase</fullName>
    </submittedName>
</protein>
<evidence type="ECO:0000313" key="2">
    <source>
        <dbReference type="EMBL" id="MRU22671.1"/>
    </source>
</evidence>
<dbReference type="GO" id="GO:0005886">
    <property type="term" value="C:plasma membrane"/>
    <property type="evidence" value="ECO:0007669"/>
    <property type="project" value="TreeGrafter"/>
</dbReference>
<feature type="non-terminal residue" evidence="2">
    <location>
        <position position="1"/>
    </location>
</feature>
<dbReference type="SUPFAM" id="SSF56645">
    <property type="entry name" value="Acyl-CoA dehydrogenase NM domain-like"/>
    <property type="match status" value="1"/>
</dbReference>